<reference evidence="1 2" key="1">
    <citation type="journal article" date="2018" name="Front. Plant Sci.">
        <title>Red Clover (Trifolium pratense) and Zigzag Clover (T. medium) - A Picture of Genomic Similarities and Differences.</title>
        <authorList>
            <person name="Dluhosova J."/>
            <person name="Istvanek J."/>
            <person name="Nedelnik J."/>
            <person name="Repkova J."/>
        </authorList>
    </citation>
    <scope>NUCLEOTIDE SEQUENCE [LARGE SCALE GENOMIC DNA]</scope>
    <source>
        <strain evidence="2">cv. 10/8</strain>
        <tissue evidence="1">Leaf</tissue>
    </source>
</reference>
<sequence>MREAALSNTVIEAGVLKLYSQKAKLVPGHCPPRRE</sequence>
<dbReference type="EMBL" id="LXQA010709438">
    <property type="protein sequence ID" value="MCI67118.1"/>
    <property type="molecule type" value="Genomic_DNA"/>
</dbReference>
<proteinExistence type="predicted"/>
<dbReference type="AlphaFoldDB" id="A0A392U205"/>
<name>A0A392U205_9FABA</name>
<comment type="caution">
    <text evidence="1">The sequence shown here is derived from an EMBL/GenBank/DDBJ whole genome shotgun (WGS) entry which is preliminary data.</text>
</comment>
<feature type="non-terminal residue" evidence="1">
    <location>
        <position position="35"/>
    </location>
</feature>
<dbReference type="Proteomes" id="UP000265520">
    <property type="component" value="Unassembled WGS sequence"/>
</dbReference>
<evidence type="ECO:0000313" key="2">
    <source>
        <dbReference type="Proteomes" id="UP000265520"/>
    </source>
</evidence>
<evidence type="ECO:0000313" key="1">
    <source>
        <dbReference type="EMBL" id="MCI67118.1"/>
    </source>
</evidence>
<protein>
    <submittedName>
        <fullName evidence="1">Uncharacterized protein</fullName>
    </submittedName>
</protein>
<organism evidence="1 2">
    <name type="scientific">Trifolium medium</name>
    <dbReference type="NCBI Taxonomy" id="97028"/>
    <lineage>
        <taxon>Eukaryota</taxon>
        <taxon>Viridiplantae</taxon>
        <taxon>Streptophyta</taxon>
        <taxon>Embryophyta</taxon>
        <taxon>Tracheophyta</taxon>
        <taxon>Spermatophyta</taxon>
        <taxon>Magnoliopsida</taxon>
        <taxon>eudicotyledons</taxon>
        <taxon>Gunneridae</taxon>
        <taxon>Pentapetalae</taxon>
        <taxon>rosids</taxon>
        <taxon>fabids</taxon>
        <taxon>Fabales</taxon>
        <taxon>Fabaceae</taxon>
        <taxon>Papilionoideae</taxon>
        <taxon>50 kb inversion clade</taxon>
        <taxon>NPAAA clade</taxon>
        <taxon>Hologalegina</taxon>
        <taxon>IRL clade</taxon>
        <taxon>Trifolieae</taxon>
        <taxon>Trifolium</taxon>
    </lineage>
</organism>
<accession>A0A392U205</accession>
<keyword evidence="2" id="KW-1185">Reference proteome</keyword>